<dbReference type="EMBL" id="CAMXCT010002060">
    <property type="protein sequence ID" value="CAI3995342.1"/>
    <property type="molecule type" value="Genomic_DNA"/>
</dbReference>
<dbReference type="Pfam" id="PF23525">
    <property type="entry name" value="Methyltransf_36"/>
    <property type="match status" value="1"/>
</dbReference>
<evidence type="ECO:0000256" key="2">
    <source>
        <dbReference type="ARBA" id="ARBA00022553"/>
    </source>
</evidence>
<evidence type="ECO:0000259" key="3">
    <source>
        <dbReference type="PROSITE" id="PS50075"/>
    </source>
</evidence>
<evidence type="ECO:0000313" key="6">
    <source>
        <dbReference type="EMBL" id="CAL4782654.1"/>
    </source>
</evidence>
<dbReference type="InterPro" id="IPR036736">
    <property type="entry name" value="ACP-like_sf"/>
</dbReference>
<evidence type="ECO:0000313" key="7">
    <source>
        <dbReference type="Proteomes" id="UP001152797"/>
    </source>
</evidence>
<dbReference type="Pfam" id="PF00550">
    <property type="entry name" value="PP-binding"/>
    <property type="match status" value="1"/>
</dbReference>
<protein>
    <submittedName>
        <fullName evidence="6">SxtA short isoform</fullName>
    </submittedName>
</protein>
<keyword evidence="1" id="KW-0596">Phosphopantetheine</keyword>
<dbReference type="GO" id="GO:0031177">
    <property type="term" value="F:phosphopantetheine binding"/>
    <property type="evidence" value="ECO:0007669"/>
    <property type="project" value="InterPro"/>
</dbReference>
<dbReference type="SUPFAM" id="SSF47336">
    <property type="entry name" value="ACP-like"/>
    <property type="match status" value="1"/>
</dbReference>
<evidence type="ECO:0000313" key="4">
    <source>
        <dbReference type="EMBL" id="CAI3995342.1"/>
    </source>
</evidence>
<dbReference type="SUPFAM" id="SSF55729">
    <property type="entry name" value="Acyl-CoA N-acyltransferases (Nat)"/>
    <property type="match status" value="1"/>
</dbReference>
<dbReference type="Gene3D" id="1.10.1200.10">
    <property type="entry name" value="ACP-like"/>
    <property type="match status" value="1"/>
</dbReference>
<dbReference type="Proteomes" id="UP001152797">
    <property type="component" value="Unassembled WGS sequence"/>
</dbReference>
<dbReference type="InterPro" id="IPR020806">
    <property type="entry name" value="PKS_PP-bd"/>
</dbReference>
<accession>A0A9P1CN25</accession>
<evidence type="ECO:0000256" key="1">
    <source>
        <dbReference type="ARBA" id="ARBA00022450"/>
    </source>
</evidence>
<dbReference type="EMBL" id="CAMXCT020002060">
    <property type="protein sequence ID" value="CAL1148717.1"/>
    <property type="molecule type" value="Genomic_DNA"/>
</dbReference>
<dbReference type="EMBL" id="CAMXCT030002060">
    <property type="protein sequence ID" value="CAL4782654.1"/>
    <property type="molecule type" value="Genomic_DNA"/>
</dbReference>
<reference evidence="5" key="2">
    <citation type="submission" date="2024-04" db="EMBL/GenBank/DDBJ databases">
        <authorList>
            <person name="Chen Y."/>
            <person name="Shah S."/>
            <person name="Dougan E. K."/>
            <person name="Thang M."/>
            <person name="Chan C."/>
        </authorList>
    </citation>
    <scope>NUCLEOTIDE SEQUENCE [LARGE SCALE GENOMIC DNA]</scope>
</reference>
<sequence length="962" mass="108036">MLIHGWTSGPLLLEFVSSFAEPLQRKAMTLEAQGQGLEGWKEELCAETGAQPGPLAILLRTCRILGYVSMDPQGTYSAVKGLELEEVQTMLRPSQGMGMAGAIGSIYSEAIPPFAVPSAEAEKCLVVWAEHRPTWMHSRSKVLPILLDGIVLAPLLTSITYFARWGEEGLDYGKDKAMEKFDFSKVDSASRTALGEIFEELGVGAMSPKGIVSVSARGSLALQRCYSFYVPTSYSPMLAEFKKILFKEPGWGFVDMEDDETEIHVERTLNVVGSGAQHSTLFKDLMRHIDVIFSGEDFANQPRYVVDTGSGDGHLLMQIYQHIKEHTPRGQHFEEHPVVMVGVDFNEESRVATAVNLTKSKITHMVLFGDIGKPKQIMAALKKKGVDLNKTLHVRSFLDHDRPYIAPTQQLGSVAAEFARSAMRDCVHLDKPGRRLSSEESFNSLVEHFGRWAEALEGSFGLCLLEVMLLDVPTTERFINDCVSFHFDIVQCLSRQYMTSPVAFAMGAAMAGLMPANVKAVQTYPEQGKYCRVINQHLVRRKYSVRFAELSDLESLLALEQLAWAENLRATSEVLKTRLETSPTTNLVCVMDGKVVAVLYMQRIAALSDVENETFMEISKMHQPEGRILQLIAIATHPEVSKMGIGYELRSFALHLGRLDPSVDFVVGVTRCQDFASAKPKRSMQQYVDDHKAGRIADPILDFHTSYGAEVLRLVPSFRPEDVDNEGVGVLIKYNVKALTRQLDVEVPKAKVEVPSIEVVAQILEELDYKLDRNDLHKGFFDYGLDSLELIRVRNRLSSSFRLDLPATLLLDFPTVKDLADQLDRDRGLGDPMESLSAESDSEAEQELSGWEGVTPSQLLELQEKFKSVYKQSVYQKQFSELARKCYPVPWRYILAIEEILVQVEGPVLLEFGLIDALDWQTVQIGRSHMTATQIKYWKDFPEVKQTMDEILHITKQDQYWR</sequence>
<evidence type="ECO:0000313" key="5">
    <source>
        <dbReference type="EMBL" id="CAL1148717.1"/>
    </source>
</evidence>
<dbReference type="SMART" id="SM00823">
    <property type="entry name" value="PKS_PP"/>
    <property type="match status" value="1"/>
</dbReference>
<dbReference type="InterPro" id="IPR056393">
    <property type="entry name" value="AprA-like_MT2"/>
</dbReference>
<proteinExistence type="predicted"/>
<dbReference type="InterPro" id="IPR016181">
    <property type="entry name" value="Acyl_CoA_acyltransferase"/>
</dbReference>
<reference evidence="4" key="1">
    <citation type="submission" date="2022-10" db="EMBL/GenBank/DDBJ databases">
        <authorList>
            <person name="Chen Y."/>
            <person name="Dougan E. K."/>
            <person name="Chan C."/>
            <person name="Rhodes N."/>
            <person name="Thang M."/>
        </authorList>
    </citation>
    <scope>NUCLEOTIDE SEQUENCE</scope>
</reference>
<dbReference type="PROSITE" id="PS00012">
    <property type="entry name" value="PHOSPHOPANTETHEINE"/>
    <property type="match status" value="1"/>
</dbReference>
<name>A0A9P1CN25_9DINO</name>
<dbReference type="PROSITE" id="PS50075">
    <property type="entry name" value="CARRIER"/>
    <property type="match status" value="1"/>
</dbReference>
<comment type="caution">
    <text evidence="4">The sequence shown here is derived from an EMBL/GenBank/DDBJ whole genome shotgun (WGS) entry which is preliminary data.</text>
</comment>
<keyword evidence="7" id="KW-1185">Reference proteome</keyword>
<dbReference type="AlphaFoldDB" id="A0A9P1CN25"/>
<feature type="domain" description="Carrier" evidence="3">
    <location>
        <begin position="750"/>
        <end position="827"/>
    </location>
</feature>
<organism evidence="4">
    <name type="scientific">Cladocopium goreaui</name>
    <dbReference type="NCBI Taxonomy" id="2562237"/>
    <lineage>
        <taxon>Eukaryota</taxon>
        <taxon>Sar</taxon>
        <taxon>Alveolata</taxon>
        <taxon>Dinophyceae</taxon>
        <taxon>Suessiales</taxon>
        <taxon>Symbiodiniaceae</taxon>
        <taxon>Cladocopium</taxon>
    </lineage>
</organism>
<dbReference type="OrthoDB" id="429813at2759"/>
<gene>
    <name evidence="4" type="ORF">C1SCF055_LOCUS21920</name>
</gene>
<keyword evidence="2" id="KW-0597">Phosphoprotein</keyword>
<dbReference type="InterPro" id="IPR006162">
    <property type="entry name" value="Ppantetheine_attach_site"/>
</dbReference>
<dbReference type="InterPro" id="IPR009081">
    <property type="entry name" value="PP-bd_ACP"/>
</dbReference>
<dbReference type="Gene3D" id="3.40.630.30">
    <property type="match status" value="1"/>
</dbReference>